<protein>
    <submittedName>
        <fullName evidence="4">Lipase A</fullName>
        <ecNumber evidence="5">3.1.1.10</ecNumber>
    </submittedName>
</protein>
<dbReference type="Gene3D" id="3.40.50.1820">
    <property type="entry name" value="alpha/beta hydrolase"/>
    <property type="match status" value="1"/>
</dbReference>
<evidence type="ECO:0000313" key="6">
    <source>
        <dbReference type="Proteomes" id="UP000054921"/>
    </source>
</evidence>
<dbReference type="InterPro" id="IPR050266">
    <property type="entry name" value="AB_hydrolase_sf"/>
</dbReference>
<dbReference type="PRINTS" id="PR00111">
    <property type="entry name" value="ABHYDROLASE"/>
</dbReference>
<evidence type="ECO:0000313" key="7">
    <source>
        <dbReference type="Proteomes" id="UP000277577"/>
    </source>
</evidence>
<sequence length="282" mass="31832">MNNYVERIIPVPGFTLALKIWHPEKPNPVLCLHGKLDNAASFDFLAPLLPDRQLVAVDYPGTGFSSHYPPGVMPHWKNDALLMFHLIKALKWEHFDIIAHSLGSLLATTIAIAQPERVGKLIFLDILGPKVNFIEHAITNLQNDAAHYLSYNPQQRTLFTDRIAAIHDRMKIGSISYQAAEALVERGTVKNKEGWHWTFDKRLHCVASTLPFEDELRAMLQAIKAPLCLIRAKQGVPYPEEIFQARMRAIENCTLYEVDGGHHVHMDKPGPVAKAIDCFLIH</sequence>
<evidence type="ECO:0000313" key="4">
    <source>
        <dbReference type="EMBL" id="KTC78905.1"/>
    </source>
</evidence>
<comment type="similarity">
    <text evidence="1">Belongs to the AB hydrolase superfamily.</text>
</comment>
<proteinExistence type="inferred from homology"/>
<name>A0A0W0S711_9GAMM</name>
<accession>A0A0W0S711</accession>
<dbReference type="PANTHER" id="PTHR43798">
    <property type="entry name" value="MONOACYLGLYCEROL LIPASE"/>
    <property type="match status" value="1"/>
</dbReference>
<dbReference type="GO" id="GO:0016020">
    <property type="term" value="C:membrane"/>
    <property type="evidence" value="ECO:0007669"/>
    <property type="project" value="TreeGrafter"/>
</dbReference>
<dbReference type="Proteomes" id="UP000277577">
    <property type="component" value="Chromosome"/>
</dbReference>
<dbReference type="PANTHER" id="PTHR43798:SF14">
    <property type="entry name" value="SERINE HYDROLASE-LIKE PROTEIN DDB_G0286239"/>
    <property type="match status" value="1"/>
</dbReference>
<evidence type="ECO:0000313" key="5">
    <source>
        <dbReference type="EMBL" id="VEB36154.1"/>
    </source>
</evidence>
<dbReference type="OrthoDB" id="149912at2"/>
<dbReference type="SUPFAM" id="SSF53474">
    <property type="entry name" value="alpha/beta-Hydrolases"/>
    <property type="match status" value="1"/>
</dbReference>
<evidence type="ECO:0000256" key="2">
    <source>
        <dbReference type="ARBA" id="ARBA00022801"/>
    </source>
</evidence>
<dbReference type="RefSeq" id="WP_028382288.1">
    <property type="nucleotide sequence ID" value="NZ_CAAAIT010000002.1"/>
</dbReference>
<dbReference type="GO" id="GO:0050357">
    <property type="term" value="F:tropinesterase activity"/>
    <property type="evidence" value="ECO:0007669"/>
    <property type="project" value="UniProtKB-EC"/>
</dbReference>
<dbReference type="Proteomes" id="UP000054921">
    <property type="component" value="Unassembled WGS sequence"/>
</dbReference>
<organism evidence="4 6">
    <name type="scientific">Legionella cherrii</name>
    <dbReference type="NCBI Taxonomy" id="28084"/>
    <lineage>
        <taxon>Bacteria</taxon>
        <taxon>Pseudomonadati</taxon>
        <taxon>Pseudomonadota</taxon>
        <taxon>Gammaproteobacteria</taxon>
        <taxon>Legionellales</taxon>
        <taxon>Legionellaceae</taxon>
        <taxon>Legionella</taxon>
    </lineage>
</organism>
<feature type="domain" description="AB hydrolase-1" evidence="3">
    <location>
        <begin position="27"/>
        <end position="141"/>
    </location>
</feature>
<dbReference type="EC" id="3.1.1.10" evidence="5"/>
<dbReference type="AlphaFoldDB" id="A0A0W0S711"/>
<dbReference type="STRING" id="28084.Lche_0925"/>
<reference evidence="4 6" key="1">
    <citation type="submission" date="2015-11" db="EMBL/GenBank/DDBJ databases">
        <title>Genomic analysis of 38 Legionella species identifies large and diverse effector repertoires.</title>
        <authorList>
            <person name="Burstein D."/>
            <person name="Amaro F."/>
            <person name="Zusman T."/>
            <person name="Lifshitz Z."/>
            <person name="Cohen O."/>
            <person name="Gilbert J.A."/>
            <person name="Pupko T."/>
            <person name="Shuman H.A."/>
            <person name="Segal G."/>
        </authorList>
    </citation>
    <scope>NUCLEOTIDE SEQUENCE [LARGE SCALE GENOMIC DNA]</scope>
    <source>
        <strain evidence="4 6">ORW</strain>
    </source>
</reference>
<keyword evidence="2 5" id="KW-0378">Hydrolase</keyword>
<dbReference type="InterPro" id="IPR029058">
    <property type="entry name" value="AB_hydrolase_fold"/>
</dbReference>
<dbReference type="EMBL" id="LR134173">
    <property type="protein sequence ID" value="VEB36154.1"/>
    <property type="molecule type" value="Genomic_DNA"/>
</dbReference>
<keyword evidence="7" id="KW-1185">Reference proteome</keyword>
<reference evidence="5 7" key="2">
    <citation type="submission" date="2018-12" db="EMBL/GenBank/DDBJ databases">
        <authorList>
            <consortium name="Pathogen Informatics"/>
        </authorList>
    </citation>
    <scope>NUCLEOTIDE SEQUENCE [LARGE SCALE GENOMIC DNA]</scope>
    <source>
        <strain evidence="5 7">NCTC11976</strain>
    </source>
</reference>
<evidence type="ECO:0000259" key="3">
    <source>
        <dbReference type="Pfam" id="PF00561"/>
    </source>
</evidence>
<dbReference type="Pfam" id="PF00561">
    <property type="entry name" value="Abhydrolase_1"/>
    <property type="match status" value="1"/>
</dbReference>
<evidence type="ECO:0000256" key="1">
    <source>
        <dbReference type="ARBA" id="ARBA00008645"/>
    </source>
</evidence>
<dbReference type="PATRIC" id="fig|28084.5.peg.997"/>
<dbReference type="EMBL" id="LNXW01000013">
    <property type="protein sequence ID" value="KTC78905.1"/>
    <property type="molecule type" value="Genomic_DNA"/>
</dbReference>
<gene>
    <name evidence="4" type="ORF">Lche_0925</name>
    <name evidence="5" type="ORF">NCTC11976_01565</name>
</gene>
<dbReference type="InterPro" id="IPR000073">
    <property type="entry name" value="AB_hydrolase_1"/>
</dbReference>